<dbReference type="Proteomes" id="UP000030671">
    <property type="component" value="Unassembled WGS sequence"/>
</dbReference>
<organism evidence="2 3">
    <name type="scientific">Heterobasidion irregulare (strain TC 32-1)</name>
    <dbReference type="NCBI Taxonomy" id="747525"/>
    <lineage>
        <taxon>Eukaryota</taxon>
        <taxon>Fungi</taxon>
        <taxon>Dikarya</taxon>
        <taxon>Basidiomycota</taxon>
        <taxon>Agaricomycotina</taxon>
        <taxon>Agaricomycetes</taxon>
        <taxon>Russulales</taxon>
        <taxon>Bondarzewiaceae</taxon>
        <taxon>Heterobasidion</taxon>
        <taxon>Heterobasidion annosum species complex</taxon>
    </lineage>
</organism>
<dbReference type="KEGG" id="hir:HETIRDRAFT_440091"/>
<sequence length="129" mass="14332">MLKKRTPCALSFIHPWAAALTCLRWPLLSLSQRFLLGFLVSCTSTSLIMQLFFYQAQSPKLPHELPPAIVSRSLSMSVASMHTAHIFSSSFQYVGSLSVCQPIIVRLIFPCNLRSPYSLPSFPPPPPSP</sequence>
<dbReference type="GeneID" id="20675226"/>
<reference evidence="2 3" key="1">
    <citation type="journal article" date="2012" name="New Phytol.">
        <title>Insight into trade-off between wood decay and parasitism from the genome of a fungal forest pathogen.</title>
        <authorList>
            <person name="Olson A."/>
            <person name="Aerts A."/>
            <person name="Asiegbu F."/>
            <person name="Belbahri L."/>
            <person name="Bouzid O."/>
            <person name="Broberg A."/>
            <person name="Canback B."/>
            <person name="Coutinho P.M."/>
            <person name="Cullen D."/>
            <person name="Dalman K."/>
            <person name="Deflorio G."/>
            <person name="van Diepen L.T."/>
            <person name="Dunand C."/>
            <person name="Duplessis S."/>
            <person name="Durling M."/>
            <person name="Gonthier P."/>
            <person name="Grimwood J."/>
            <person name="Fossdal C.G."/>
            <person name="Hansson D."/>
            <person name="Henrissat B."/>
            <person name="Hietala A."/>
            <person name="Himmelstrand K."/>
            <person name="Hoffmeister D."/>
            <person name="Hogberg N."/>
            <person name="James T.Y."/>
            <person name="Karlsson M."/>
            <person name="Kohler A."/>
            <person name="Kues U."/>
            <person name="Lee Y.H."/>
            <person name="Lin Y.C."/>
            <person name="Lind M."/>
            <person name="Lindquist E."/>
            <person name="Lombard V."/>
            <person name="Lucas S."/>
            <person name="Lunden K."/>
            <person name="Morin E."/>
            <person name="Murat C."/>
            <person name="Park J."/>
            <person name="Raffaello T."/>
            <person name="Rouze P."/>
            <person name="Salamov A."/>
            <person name="Schmutz J."/>
            <person name="Solheim H."/>
            <person name="Stahlberg J."/>
            <person name="Velez H."/>
            <person name="de Vries R.P."/>
            <person name="Wiebenga A."/>
            <person name="Woodward S."/>
            <person name="Yakovlev I."/>
            <person name="Garbelotto M."/>
            <person name="Martin F."/>
            <person name="Grigoriev I.V."/>
            <person name="Stenlid J."/>
        </authorList>
    </citation>
    <scope>NUCLEOTIDE SEQUENCE [LARGE SCALE GENOMIC DNA]</scope>
    <source>
        <strain evidence="2 3">TC 32-1</strain>
    </source>
</reference>
<evidence type="ECO:0000256" key="1">
    <source>
        <dbReference type="SAM" id="Phobius"/>
    </source>
</evidence>
<keyword evidence="3" id="KW-1185">Reference proteome</keyword>
<proteinExistence type="predicted"/>
<dbReference type="RefSeq" id="XP_009546420.1">
    <property type="nucleotide sequence ID" value="XM_009548125.1"/>
</dbReference>
<feature type="transmembrane region" description="Helical" evidence="1">
    <location>
        <begin position="34"/>
        <end position="54"/>
    </location>
</feature>
<evidence type="ECO:0000313" key="3">
    <source>
        <dbReference type="Proteomes" id="UP000030671"/>
    </source>
</evidence>
<dbReference type="HOGENOM" id="CLU_1949084_0_0_1"/>
<accession>W4K7U9</accession>
<protein>
    <submittedName>
        <fullName evidence="2">Uncharacterized protein</fullName>
    </submittedName>
</protein>
<dbReference type="EMBL" id="KI925458">
    <property type="protein sequence ID" value="ETW81819.1"/>
    <property type="molecule type" value="Genomic_DNA"/>
</dbReference>
<dbReference type="OrthoDB" id="9909311at2759"/>
<dbReference type="AlphaFoldDB" id="W4K7U9"/>
<gene>
    <name evidence="2" type="ORF">HETIRDRAFT_440091</name>
</gene>
<name>W4K7U9_HETIT</name>
<keyword evidence="1" id="KW-0812">Transmembrane</keyword>
<dbReference type="InParanoid" id="W4K7U9"/>
<keyword evidence="1" id="KW-1133">Transmembrane helix</keyword>
<keyword evidence="1" id="KW-0472">Membrane</keyword>
<evidence type="ECO:0000313" key="2">
    <source>
        <dbReference type="EMBL" id="ETW81819.1"/>
    </source>
</evidence>